<feature type="domain" description="EF-hand" evidence="2">
    <location>
        <begin position="92"/>
        <end position="127"/>
    </location>
</feature>
<dbReference type="SUPFAM" id="SSF47473">
    <property type="entry name" value="EF-hand"/>
    <property type="match status" value="1"/>
</dbReference>
<dbReference type="Gene3D" id="1.10.238.10">
    <property type="entry name" value="EF-hand"/>
    <property type="match status" value="2"/>
</dbReference>
<evidence type="ECO:0000313" key="3">
    <source>
        <dbReference type="EMBL" id="PZX46159.1"/>
    </source>
</evidence>
<evidence type="ECO:0000313" key="4">
    <source>
        <dbReference type="Proteomes" id="UP000249364"/>
    </source>
</evidence>
<dbReference type="GO" id="GO:0005509">
    <property type="term" value="F:calcium ion binding"/>
    <property type="evidence" value="ECO:0007669"/>
    <property type="project" value="InterPro"/>
</dbReference>
<dbReference type="AlphaFoldDB" id="A0A2W7QWV8"/>
<dbReference type="InterPro" id="IPR018247">
    <property type="entry name" value="EF_Hand_1_Ca_BS"/>
</dbReference>
<dbReference type="STRING" id="121821.GCA_001870675_01953"/>
<feature type="signal peptide" evidence="1">
    <location>
        <begin position="1"/>
        <end position="22"/>
    </location>
</feature>
<dbReference type="Pfam" id="PF13202">
    <property type="entry name" value="EF-hand_5"/>
    <property type="match status" value="1"/>
</dbReference>
<gene>
    <name evidence="3" type="ORF">LY56_01130</name>
</gene>
<dbReference type="Proteomes" id="UP000249364">
    <property type="component" value="Unassembled WGS sequence"/>
</dbReference>
<dbReference type="InterPro" id="IPR002048">
    <property type="entry name" value="EF_hand_dom"/>
</dbReference>
<keyword evidence="4" id="KW-1185">Reference proteome</keyword>
<evidence type="ECO:0000259" key="2">
    <source>
        <dbReference type="PROSITE" id="PS50222"/>
    </source>
</evidence>
<dbReference type="EMBL" id="QKZQ01000004">
    <property type="protein sequence ID" value="PZX46159.1"/>
    <property type="molecule type" value="Genomic_DNA"/>
</dbReference>
<accession>A0A2W7QWV8</accession>
<dbReference type="PROSITE" id="PS00018">
    <property type="entry name" value="EF_HAND_1"/>
    <property type="match status" value="1"/>
</dbReference>
<feature type="chain" id="PRO_5015887793" evidence="1">
    <location>
        <begin position="23"/>
        <end position="139"/>
    </location>
</feature>
<sequence length="139" mass="15367">MEKLSLAAVIGAMMLLAAPATAQMRMSMPSFEQLDTDSTGSLSLDAFQAGLQQHREAAREDRIAQMMEHANEDGTLDEAGLRAGFAQMRGQGRADMASRLFSRIDRNEDGVIDAAEYARFAEMMDKRGHQGRNQMRGRN</sequence>
<organism evidence="3 4">
    <name type="scientific">Roseinatronobacter thiooxidans</name>
    <dbReference type="NCBI Taxonomy" id="121821"/>
    <lineage>
        <taxon>Bacteria</taxon>
        <taxon>Pseudomonadati</taxon>
        <taxon>Pseudomonadota</taxon>
        <taxon>Alphaproteobacteria</taxon>
        <taxon>Rhodobacterales</taxon>
        <taxon>Paracoccaceae</taxon>
        <taxon>Roseinatronobacter</taxon>
    </lineage>
</organism>
<dbReference type="RefSeq" id="WP_170124711.1">
    <property type="nucleotide sequence ID" value="NZ_MEHT01000007.1"/>
</dbReference>
<protein>
    <submittedName>
        <fullName evidence="3">Solute carrier family 25 phosphate transporter 23/24/25/41</fullName>
    </submittedName>
</protein>
<reference evidence="3 4" key="1">
    <citation type="submission" date="2018-06" db="EMBL/GenBank/DDBJ databases">
        <title>Genomic Encyclopedia of Archaeal and Bacterial Type Strains, Phase II (KMG-II): from individual species to whole genera.</title>
        <authorList>
            <person name="Goeker M."/>
        </authorList>
    </citation>
    <scope>NUCLEOTIDE SEQUENCE [LARGE SCALE GENOMIC DNA]</scope>
    <source>
        <strain evidence="3 4">DSM 13087</strain>
    </source>
</reference>
<dbReference type="InterPro" id="IPR011992">
    <property type="entry name" value="EF-hand-dom_pair"/>
</dbReference>
<dbReference type="PROSITE" id="PS50222">
    <property type="entry name" value="EF_HAND_2"/>
    <property type="match status" value="1"/>
</dbReference>
<name>A0A2W7QWV8_9RHOB</name>
<comment type="caution">
    <text evidence="3">The sequence shown here is derived from an EMBL/GenBank/DDBJ whole genome shotgun (WGS) entry which is preliminary data.</text>
</comment>
<keyword evidence="1" id="KW-0732">Signal</keyword>
<proteinExistence type="predicted"/>
<evidence type="ECO:0000256" key="1">
    <source>
        <dbReference type="SAM" id="SignalP"/>
    </source>
</evidence>